<feature type="transmembrane region" description="Helical" evidence="1">
    <location>
        <begin position="95"/>
        <end position="113"/>
    </location>
</feature>
<keyword evidence="3" id="KW-1185">Reference proteome</keyword>
<reference evidence="2 3" key="1">
    <citation type="journal article" date="2011" name="J. Bacteriol.">
        <title>Draft genome sequence of Caloramator australicus strain RC3T, a thermoanaerobe from the Great Artesian Basin of Australia.</title>
        <authorList>
            <person name="Ogg C.D."/>
            <person name="Patel B.K.C."/>
        </authorList>
    </citation>
    <scope>NUCLEOTIDE SEQUENCE [LARGE SCALE GENOMIC DNA]</scope>
    <source>
        <strain evidence="2 3">RC3</strain>
    </source>
</reference>
<name>I7J547_9CLOT</name>
<sequence>MNKNRPLIITFFGYISLLAALLGIVSIIPGFLERFNVTVIQLPIFINSITRALLSLILLIASYGFLKLKRWGYWLMIIYDFFLVAYIAFYNKHLIASTNVIITIIQLIFILPTKKYFYESN</sequence>
<dbReference type="RefSeq" id="WP_008908739.1">
    <property type="nucleotide sequence ID" value="NZ_CAKP01000072.1"/>
</dbReference>
<protein>
    <submittedName>
        <fullName evidence="2">Uncharacterized protein</fullName>
    </submittedName>
</protein>
<accession>I7J547</accession>
<keyword evidence="1" id="KW-1133">Transmembrane helix</keyword>
<dbReference type="OrthoDB" id="2074929at2"/>
<dbReference type="STRING" id="857293.CAAU_1387"/>
<proteinExistence type="predicted"/>
<evidence type="ECO:0000313" key="3">
    <source>
        <dbReference type="Proteomes" id="UP000007652"/>
    </source>
</evidence>
<feature type="transmembrane region" description="Helical" evidence="1">
    <location>
        <begin position="73"/>
        <end position="89"/>
    </location>
</feature>
<evidence type="ECO:0000313" key="2">
    <source>
        <dbReference type="EMBL" id="CCJ33471.1"/>
    </source>
</evidence>
<dbReference type="EMBL" id="CAKP01000072">
    <property type="protein sequence ID" value="CCJ33471.1"/>
    <property type="molecule type" value="Genomic_DNA"/>
</dbReference>
<dbReference type="Proteomes" id="UP000007652">
    <property type="component" value="Unassembled WGS sequence"/>
</dbReference>
<feature type="transmembrane region" description="Helical" evidence="1">
    <location>
        <begin position="44"/>
        <end position="66"/>
    </location>
</feature>
<keyword evidence="1" id="KW-0812">Transmembrane</keyword>
<comment type="caution">
    <text evidence="2">The sequence shown here is derived from an EMBL/GenBank/DDBJ whole genome shotgun (WGS) entry which is preliminary data.</text>
</comment>
<feature type="transmembrane region" description="Helical" evidence="1">
    <location>
        <begin position="7"/>
        <end position="32"/>
    </location>
</feature>
<dbReference type="AlphaFoldDB" id="I7J547"/>
<evidence type="ECO:0000256" key="1">
    <source>
        <dbReference type="SAM" id="Phobius"/>
    </source>
</evidence>
<gene>
    <name evidence="2" type="ORF">CAAU_1387</name>
</gene>
<organism evidence="2 3">
    <name type="scientific">Caloramator australicus RC3</name>
    <dbReference type="NCBI Taxonomy" id="857293"/>
    <lineage>
        <taxon>Bacteria</taxon>
        <taxon>Bacillati</taxon>
        <taxon>Bacillota</taxon>
        <taxon>Clostridia</taxon>
        <taxon>Eubacteriales</taxon>
        <taxon>Clostridiaceae</taxon>
        <taxon>Caloramator</taxon>
    </lineage>
</organism>
<dbReference type="eggNOG" id="ENOG50340FA">
    <property type="taxonomic scope" value="Bacteria"/>
</dbReference>
<keyword evidence="1" id="KW-0472">Membrane</keyword>